<dbReference type="SUPFAM" id="SSF140453">
    <property type="entry name" value="EsxAB dimer-like"/>
    <property type="match status" value="1"/>
</dbReference>
<organism evidence="4 5">
    <name type="scientific">Streptomyces inhibens</name>
    <dbReference type="NCBI Taxonomy" id="2293571"/>
    <lineage>
        <taxon>Bacteria</taxon>
        <taxon>Bacillati</taxon>
        <taxon>Actinomycetota</taxon>
        <taxon>Actinomycetes</taxon>
        <taxon>Kitasatosporales</taxon>
        <taxon>Streptomycetaceae</taxon>
        <taxon>Streptomyces</taxon>
    </lineage>
</organism>
<comment type="caution">
    <text evidence="4">The sequence shown here is derived from an EMBL/GenBank/DDBJ whole genome shotgun (WGS) entry which is preliminary data.</text>
</comment>
<reference evidence="4 5" key="1">
    <citation type="submission" date="2018-08" db="EMBL/GenBank/DDBJ databases">
        <title>Streptomyces NEAU-D10 sp. nov., a novel Actinomycete isolated from soil.</title>
        <authorList>
            <person name="Jin L."/>
        </authorList>
    </citation>
    <scope>NUCLEOTIDE SEQUENCE [LARGE SCALE GENOMIC DNA]</scope>
    <source>
        <strain evidence="4 5">NEAU-D10</strain>
    </source>
</reference>
<evidence type="ECO:0000259" key="3">
    <source>
        <dbReference type="Pfam" id="PF25547"/>
    </source>
</evidence>
<gene>
    <name evidence="4" type="ORF">DY245_42060</name>
</gene>
<feature type="domain" description="Outer membrane channel protein CpnT-like N-terminal" evidence="3">
    <location>
        <begin position="17"/>
        <end position="143"/>
    </location>
</feature>
<proteinExistence type="predicted"/>
<dbReference type="AlphaFoldDB" id="A0A371PQ34"/>
<keyword evidence="5" id="KW-1185">Reference proteome</keyword>
<dbReference type="InterPro" id="IPR036689">
    <property type="entry name" value="ESAT-6-like_sf"/>
</dbReference>
<dbReference type="Proteomes" id="UP000262477">
    <property type="component" value="Unassembled WGS sequence"/>
</dbReference>
<dbReference type="InterPro" id="IPR057746">
    <property type="entry name" value="CpnT-like_N"/>
</dbReference>
<sequence length="371" mass="38173">MAEQQQDIEKSFNILKPGGNPDVLRKCAEAWREMAHDLQAAGRDLDQQVGDLDDADWGGRAATGFREHWRHTKQQIDHGLPNFERVAKELEQAADHIEDTNQRVQHVLEELAVTAAVGLGLTVITAGFSDAVAAGAAAAEVAEAGTVVARLASLLKKVEETLEFVRGLMQSSKFMKFGVEFGTNVAGNFTGNVLGQVFTGQEVTWGQDLQDAAVAGGVGTALGAGGRAVGGKMSGALGKVFEGDGFWGKTATGAVTSAGGQMAADGVDIHFEQGGKTGASILPDLATSAIGGAAGGAAVHGGEARYEHGGGGRHRDPDTGPTFGPGRQAAANGVVYGDANANESDITADHPKSPFDEPGSALTDPDGAYGK</sequence>
<feature type="compositionally biased region" description="Basic and acidic residues" evidence="2">
    <location>
        <begin position="302"/>
        <end position="318"/>
    </location>
</feature>
<feature type="coiled-coil region" evidence="1">
    <location>
        <begin position="80"/>
        <end position="110"/>
    </location>
</feature>
<feature type="region of interest" description="Disordered" evidence="2">
    <location>
        <begin position="293"/>
        <end position="371"/>
    </location>
</feature>
<keyword evidence="1" id="KW-0175">Coiled coil</keyword>
<dbReference type="EMBL" id="QUAC01000479">
    <property type="protein sequence ID" value="REK84650.1"/>
    <property type="molecule type" value="Genomic_DNA"/>
</dbReference>
<evidence type="ECO:0000256" key="2">
    <source>
        <dbReference type="SAM" id="MobiDB-lite"/>
    </source>
</evidence>
<dbReference type="Gene3D" id="1.10.287.1060">
    <property type="entry name" value="ESAT-6-like"/>
    <property type="match status" value="1"/>
</dbReference>
<protein>
    <submittedName>
        <fullName evidence="4">WXG100 family type VII secretion target</fullName>
    </submittedName>
</protein>
<dbReference type="RefSeq" id="WP_128512371.1">
    <property type="nucleotide sequence ID" value="NZ_QUAC01000479.1"/>
</dbReference>
<accession>A0A371PQ34</accession>
<dbReference type="OrthoDB" id="4147017at2"/>
<dbReference type="Pfam" id="PF25547">
    <property type="entry name" value="WXG100_2"/>
    <property type="match status" value="1"/>
</dbReference>
<evidence type="ECO:0000313" key="4">
    <source>
        <dbReference type="EMBL" id="REK84650.1"/>
    </source>
</evidence>
<evidence type="ECO:0000313" key="5">
    <source>
        <dbReference type="Proteomes" id="UP000262477"/>
    </source>
</evidence>
<name>A0A371PQ34_STRIH</name>
<evidence type="ECO:0000256" key="1">
    <source>
        <dbReference type="SAM" id="Coils"/>
    </source>
</evidence>